<gene>
    <name evidence="1" type="ORF">LVIROSA_LOCUS27829</name>
</gene>
<accession>A0AAU9NVG8</accession>
<dbReference type="Proteomes" id="UP001157418">
    <property type="component" value="Unassembled WGS sequence"/>
</dbReference>
<evidence type="ECO:0000313" key="2">
    <source>
        <dbReference type="Proteomes" id="UP001157418"/>
    </source>
</evidence>
<dbReference type="Pfam" id="PF14817">
    <property type="entry name" value="HAUS5"/>
    <property type="match status" value="2"/>
</dbReference>
<name>A0AAU9NVG8_9ASTR</name>
<keyword evidence="2" id="KW-1185">Reference proteome</keyword>
<comment type="caution">
    <text evidence="1">The sequence shown here is derived from an EMBL/GenBank/DDBJ whole genome shotgun (WGS) entry which is preliminary data.</text>
</comment>
<dbReference type="EMBL" id="CAKMRJ010005412">
    <property type="protein sequence ID" value="CAH1441793.1"/>
    <property type="molecule type" value="Genomic_DNA"/>
</dbReference>
<dbReference type="PANTHER" id="PTHR34968:SF1">
    <property type="entry name" value="AUGMIN SUBUNIT 5"/>
    <property type="match status" value="1"/>
</dbReference>
<dbReference type="InterPro" id="IPR044706">
    <property type="entry name" value="AUG5_plant"/>
</dbReference>
<evidence type="ECO:0000313" key="1">
    <source>
        <dbReference type="EMBL" id="CAH1441793.1"/>
    </source>
</evidence>
<sequence length="448" mass="49729">MLKSLDADSSMEVVTSFQTNNKKEDVYSTVKGSKPTDDVILIETNRERNIRKACESLVIQMIDKILSSFPAYEGNGIHLNPQMEAAKLGVDVDGDIPNEVQDIIVNCLKIPQHLLLVITSYIHRLKSLMTKEIEKIDNRADANMLRYKYENKRVMHDSSPDVNSPFPFQVYGNGKLGVDMPLKGTQNQLLERKLEVWEKEREASGLKARCCCILESTTISFHQPHKHCWSQWVASTGPDAVIAAEKNAELLTARAGARDPSAIPSICRVSAALQYPADVCVWLEVSDAGLALVLESMEFCLKLRGLEACVLEDLAKAINLVHIRRDLVESGHTLLNHAYHNQQEYERYEGGAGICDSDGIGIRDSDGIGICDTIPMSNKWSLILSEGGTRINDSDRIGISDSDGIRICDSILLRNKRNLIISEGGTRISDYDKIGINDSDGTKTLQKL</sequence>
<dbReference type="GO" id="GO:0051225">
    <property type="term" value="P:spindle assembly"/>
    <property type="evidence" value="ECO:0007669"/>
    <property type="project" value="InterPro"/>
</dbReference>
<organism evidence="1 2">
    <name type="scientific">Lactuca virosa</name>
    <dbReference type="NCBI Taxonomy" id="75947"/>
    <lineage>
        <taxon>Eukaryota</taxon>
        <taxon>Viridiplantae</taxon>
        <taxon>Streptophyta</taxon>
        <taxon>Embryophyta</taxon>
        <taxon>Tracheophyta</taxon>
        <taxon>Spermatophyta</taxon>
        <taxon>Magnoliopsida</taxon>
        <taxon>eudicotyledons</taxon>
        <taxon>Gunneridae</taxon>
        <taxon>Pentapetalae</taxon>
        <taxon>asterids</taxon>
        <taxon>campanulids</taxon>
        <taxon>Asterales</taxon>
        <taxon>Asteraceae</taxon>
        <taxon>Cichorioideae</taxon>
        <taxon>Cichorieae</taxon>
        <taxon>Lactucinae</taxon>
        <taxon>Lactuca</taxon>
    </lineage>
</organism>
<proteinExistence type="predicted"/>
<protein>
    <submittedName>
        <fullName evidence="1">Uncharacterized protein</fullName>
    </submittedName>
</protein>
<dbReference type="GO" id="GO:0070652">
    <property type="term" value="C:HAUS complex"/>
    <property type="evidence" value="ECO:0007669"/>
    <property type="project" value="InterPro"/>
</dbReference>
<dbReference type="PANTHER" id="PTHR34968">
    <property type="entry name" value="AUGMIN SUBUNIT 5"/>
    <property type="match status" value="1"/>
</dbReference>
<reference evidence="1 2" key="1">
    <citation type="submission" date="2022-01" db="EMBL/GenBank/DDBJ databases">
        <authorList>
            <person name="Xiong W."/>
            <person name="Schranz E."/>
        </authorList>
    </citation>
    <scope>NUCLEOTIDE SEQUENCE [LARGE SCALE GENOMIC DNA]</scope>
</reference>
<dbReference type="GO" id="GO:0005876">
    <property type="term" value="C:spindle microtubule"/>
    <property type="evidence" value="ECO:0007669"/>
    <property type="project" value="InterPro"/>
</dbReference>
<dbReference type="InterPro" id="IPR029131">
    <property type="entry name" value="HAUS5"/>
</dbReference>
<dbReference type="AlphaFoldDB" id="A0AAU9NVG8"/>